<evidence type="ECO:0000256" key="1">
    <source>
        <dbReference type="ARBA" id="ARBA00004196"/>
    </source>
</evidence>
<dbReference type="InterPro" id="IPR001638">
    <property type="entry name" value="Solute-binding_3/MltF_N"/>
</dbReference>
<evidence type="ECO:0000256" key="4">
    <source>
        <dbReference type="RuleBase" id="RU003744"/>
    </source>
</evidence>
<dbReference type="Pfam" id="PF00497">
    <property type="entry name" value="SBP_bac_3"/>
    <property type="match status" value="1"/>
</dbReference>
<dbReference type="Gene3D" id="3.40.190.10">
    <property type="entry name" value="Periplasmic binding protein-like II"/>
    <property type="match status" value="2"/>
</dbReference>
<accession>A0ABU9SBA7</accession>
<gene>
    <name evidence="7" type="ORF">VSR33_14115</name>
</gene>
<dbReference type="EMBL" id="JAYMRW010000005">
    <property type="protein sequence ID" value="MEM5448616.1"/>
    <property type="molecule type" value="Genomic_DNA"/>
</dbReference>
<feature type="chain" id="PRO_5046435087" evidence="5">
    <location>
        <begin position="34"/>
        <end position="268"/>
    </location>
</feature>
<feature type="signal peptide" evidence="5">
    <location>
        <begin position="1"/>
        <end position="33"/>
    </location>
</feature>
<dbReference type="SMART" id="SM00062">
    <property type="entry name" value="PBPb"/>
    <property type="match status" value="1"/>
</dbReference>
<comment type="subcellular location">
    <subcellularLocation>
        <location evidence="1">Cell envelope</location>
    </subcellularLocation>
</comment>
<dbReference type="PANTHER" id="PTHR35936">
    <property type="entry name" value="MEMBRANE-BOUND LYTIC MUREIN TRANSGLYCOSYLASE F"/>
    <property type="match status" value="1"/>
</dbReference>
<comment type="caution">
    <text evidence="7">The sequence shown here is derived from an EMBL/GenBank/DDBJ whole genome shotgun (WGS) entry which is preliminary data.</text>
</comment>
<feature type="domain" description="Solute-binding protein family 3/N-terminal" evidence="6">
    <location>
        <begin position="44"/>
        <end position="263"/>
    </location>
</feature>
<dbReference type="InterPro" id="IPR018313">
    <property type="entry name" value="SBP_3_CS"/>
</dbReference>
<keyword evidence="3 5" id="KW-0732">Signal</keyword>
<sequence length="268" mass="28971">MEYKSNSIRRRCWLAALLAVPALALVTVQAANADALDAIAKRGTLRVAVPEDYPPFGAIGPDMQPQGYDIDMAALLAKSMKVKLQLVPVNSANRIPYLQTDKVDLVISSLGRTPEREKVIDFSQAYAPYFQGVFGPADIKVNTAADLTGKTVGATRGALEEVALTNMAPNATIRRFDDNNATIQAFLSGQVQLIAAGNIVAAAILAKHPPREPQMKFVIKDSPCFVGLNKNEPQLLTRVNTTIEQAKKDGSLQAMSKKWFGQPLPANL</sequence>
<evidence type="ECO:0000256" key="3">
    <source>
        <dbReference type="ARBA" id="ARBA00022729"/>
    </source>
</evidence>
<evidence type="ECO:0000256" key="5">
    <source>
        <dbReference type="SAM" id="SignalP"/>
    </source>
</evidence>
<dbReference type="RefSeq" id="WP_406952325.1">
    <property type="nucleotide sequence ID" value="NZ_JAYMRW010000005.1"/>
</dbReference>
<protein>
    <submittedName>
        <fullName evidence="7">Transporter substrate-binding domain-containing protein</fullName>
    </submittedName>
</protein>
<organism evidence="7 8">
    <name type="scientific">Paraburkholderia guartelaensis</name>
    <dbReference type="NCBI Taxonomy" id="2546446"/>
    <lineage>
        <taxon>Bacteria</taxon>
        <taxon>Pseudomonadati</taxon>
        <taxon>Pseudomonadota</taxon>
        <taxon>Betaproteobacteria</taxon>
        <taxon>Burkholderiales</taxon>
        <taxon>Burkholderiaceae</taxon>
        <taxon>Paraburkholderia</taxon>
    </lineage>
</organism>
<name>A0ABU9SBA7_9BURK</name>
<evidence type="ECO:0000313" key="7">
    <source>
        <dbReference type="EMBL" id="MEM5448616.1"/>
    </source>
</evidence>
<evidence type="ECO:0000313" key="8">
    <source>
        <dbReference type="Proteomes" id="UP001390669"/>
    </source>
</evidence>
<evidence type="ECO:0000259" key="6">
    <source>
        <dbReference type="SMART" id="SM00062"/>
    </source>
</evidence>
<dbReference type="Proteomes" id="UP001390669">
    <property type="component" value="Unassembled WGS sequence"/>
</dbReference>
<reference evidence="7 8" key="1">
    <citation type="submission" date="2024-01" db="EMBL/GenBank/DDBJ databases">
        <title>The diversity of rhizobia nodulating Mimosa spp. in eleven states of Brazil covering several biomes is determined by host plant, location, and edaphic factors.</title>
        <authorList>
            <person name="Rouws L."/>
            <person name="Barauna A."/>
            <person name="Beukes C."/>
            <person name="De Faria S.M."/>
            <person name="Gross E."/>
            <person name="Dos Reis Junior F.B."/>
            <person name="Simon M."/>
            <person name="Maluk M."/>
            <person name="Odee D.W."/>
            <person name="Kenicer G."/>
            <person name="Young J.P.W."/>
            <person name="Reis V.M."/>
            <person name="Zilli J."/>
            <person name="James E.K."/>
        </authorList>
    </citation>
    <scope>NUCLEOTIDE SEQUENCE [LARGE SCALE GENOMIC DNA]</scope>
    <source>
        <strain evidence="7 8">JPY164</strain>
    </source>
</reference>
<evidence type="ECO:0000256" key="2">
    <source>
        <dbReference type="ARBA" id="ARBA00010333"/>
    </source>
</evidence>
<comment type="similarity">
    <text evidence="2 4">Belongs to the bacterial solute-binding protein 3 family.</text>
</comment>
<dbReference type="CDD" id="cd01072">
    <property type="entry name" value="PBP2_SMa0082_like"/>
    <property type="match status" value="1"/>
</dbReference>
<dbReference type="SUPFAM" id="SSF53850">
    <property type="entry name" value="Periplasmic binding protein-like II"/>
    <property type="match status" value="1"/>
</dbReference>
<dbReference type="PANTHER" id="PTHR35936:SF37">
    <property type="entry name" value="AMINO ACID ABC TRANSPORTER SUBSTRATE-BINDING PROTEIN"/>
    <property type="match status" value="1"/>
</dbReference>
<keyword evidence="8" id="KW-1185">Reference proteome</keyword>
<proteinExistence type="inferred from homology"/>
<dbReference type="PROSITE" id="PS01039">
    <property type="entry name" value="SBP_BACTERIAL_3"/>
    <property type="match status" value="1"/>
</dbReference>